<evidence type="ECO:0000313" key="2">
    <source>
        <dbReference type="Proteomes" id="UP000000268"/>
    </source>
</evidence>
<reference evidence="1 2" key="1">
    <citation type="journal article" date="2008" name="Proc. Natl. Acad. Sci. U.S.A.">
        <title>Niche adaptation and genome expansion in the chlorophyll d-producing cyanobacterium Acaryochloris marina.</title>
        <authorList>
            <person name="Swingley W.D."/>
            <person name="Chen M."/>
            <person name="Cheung P.C."/>
            <person name="Conrad A.L."/>
            <person name="Dejesa L.C."/>
            <person name="Hao J."/>
            <person name="Honchak B.M."/>
            <person name="Karbach L.E."/>
            <person name="Kurdoglu A."/>
            <person name="Lahiri S."/>
            <person name="Mastrian S.D."/>
            <person name="Miyashita H."/>
            <person name="Page L."/>
            <person name="Ramakrishna P."/>
            <person name="Satoh S."/>
            <person name="Sattley W.M."/>
            <person name="Shimada Y."/>
            <person name="Taylor H.L."/>
            <person name="Tomo T."/>
            <person name="Tsuchiya T."/>
            <person name="Wang Z.T."/>
            <person name="Raymond J."/>
            <person name="Mimuro M."/>
            <person name="Blankenship R.E."/>
            <person name="Touchman J.W."/>
        </authorList>
    </citation>
    <scope>NUCLEOTIDE SEQUENCE [LARGE SCALE GENOMIC DNA]</scope>
    <source>
        <strain evidence="2">MBIC 11017</strain>
        <plasmid evidence="2">Plasmid pREB1</plasmid>
    </source>
</reference>
<keyword evidence="1" id="KW-0614">Plasmid</keyword>
<accession>A8ZKL5</accession>
<protein>
    <submittedName>
        <fullName evidence="1">Uncharacterized protein</fullName>
    </submittedName>
</protein>
<sequence length="43" mass="4460">MSGEPSLLVEFVPLSPSKRVLDSGHNSIDPLPPALAVGVDQSC</sequence>
<keyword evidence="2" id="KW-1185">Reference proteome</keyword>
<dbReference type="AlphaFoldDB" id="A8ZKL5"/>
<proteinExistence type="predicted"/>
<geneLocation type="plasmid" evidence="1 2">
    <name>pREB1</name>
</geneLocation>
<dbReference type="KEGG" id="amr:AM1_A0211"/>
<dbReference type="Proteomes" id="UP000000268">
    <property type="component" value="Plasmid pREB1"/>
</dbReference>
<name>A8ZKL5_ACAM1</name>
<gene>
    <name evidence="1" type="ordered locus">AM1_A0211</name>
</gene>
<dbReference type="HOGENOM" id="CLU_3228090_0_0_3"/>
<dbReference type="EMBL" id="CP000838">
    <property type="protein sequence ID" value="ABW31714.1"/>
    <property type="molecule type" value="Genomic_DNA"/>
</dbReference>
<evidence type="ECO:0000313" key="1">
    <source>
        <dbReference type="EMBL" id="ABW31714.1"/>
    </source>
</evidence>
<organism evidence="1 2">
    <name type="scientific">Acaryochloris marina (strain MBIC 11017)</name>
    <dbReference type="NCBI Taxonomy" id="329726"/>
    <lineage>
        <taxon>Bacteria</taxon>
        <taxon>Bacillati</taxon>
        <taxon>Cyanobacteriota</taxon>
        <taxon>Cyanophyceae</taxon>
        <taxon>Acaryochloridales</taxon>
        <taxon>Acaryochloridaceae</taxon>
        <taxon>Acaryochloris</taxon>
    </lineage>
</organism>